<dbReference type="Proteomes" id="UP000027432">
    <property type="component" value="Unassembled WGS sequence"/>
</dbReference>
<dbReference type="eggNOG" id="COG0277">
    <property type="taxonomic scope" value="Bacteria"/>
</dbReference>
<comment type="caution">
    <text evidence="4">The sequence shown here is derived from an EMBL/GenBank/DDBJ whole genome shotgun (WGS) entry which is preliminary data.</text>
</comment>
<dbReference type="STRING" id="1353537.TP2_12220"/>
<sequence>MRVESEAQLAEAVRDAGGALAVRGGGTRPVGRCLGEPLEVGISGITLYEPGALTLVVGAGTSLAEVEAAIAAEGQRLPFEPANWGPVLGVEGVSTVGGVVAANVSGPRRVQAGACRDSLIGVRFVDGRGQVVKNGGRVMKNVTGYDLVKLMAGSWGTLGVMSEVAFKLLPAAPAQATVVIDLPAGAAPVALAAALGSPFDVSGAGWVPGVGAVVRVEGLSESVSYRAGELRKLLEQFGPVRVEEEGSAAIWASLRDLEPFIDKPGDLWRFSVKPSEASEIVARLGGEVLLDWGGGLIWALLPEGSEARALAAPYSGHATCMRGSAGVTFEPEPAPIATLTTALRAQFDPRGILNPGRMG</sequence>
<dbReference type="InterPro" id="IPR006094">
    <property type="entry name" value="Oxid_FAD_bind_N"/>
</dbReference>
<dbReference type="EMBL" id="AUND01000039">
    <property type="protein sequence ID" value="KEO51155.1"/>
    <property type="molecule type" value="Genomic_DNA"/>
</dbReference>
<reference evidence="4 5" key="1">
    <citation type="submission" date="2013-07" db="EMBL/GenBank/DDBJ databases">
        <title>Thioclava pacifica DSM 10166 Genome Sequencing.</title>
        <authorList>
            <person name="Lai Q."/>
            <person name="Shao Z."/>
        </authorList>
    </citation>
    <scope>NUCLEOTIDE SEQUENCE [LARGE SCALE GENOMIC DNA]</scope>
    <source>
        <strain evidence="4 5">DSM 10166</strain>
    </source>
</reference>
<protein>
    <recommendedName>
        <fullName evidence="3">FAD-binding PCMH-type domain-containing protein</fullName>
    </recommendedName>
</protein>
<organism evidence="4 5">
    <name type="scientific">Thioclava pacifica DSM 10166</name>
    <dbReference type="NCBI Taxonomy" id="1353537"/>
    <lineage>
        <taxon>Bacteria</taxon>
        <taxon>Pseudomonadati</taxon>
        <taxon>Pseudomonadota</taxon>
        <taxon>Alphaproteobacteria</taxon>
        <taxon>Rhodobacterales</taxon>
        <taxon>Paracoccaceae</taxon>
        <taxon>Thioclava</taxon>
    </lineage>
</organism>
<name>A0A074J5J7_9RHOB</name>
<evidence type="ECO:0000313" key="5">
    <source>
        <dbReference type="Proteomes" id="UP000027432"/>
    </source>
</evidence>
<dbReference type="Pfam" id="PF01565">
    <property type="entry name" value="FAD_binding_4"/>
    <property type="match status" value="1"/>
</dbReference>
<dbReference type="GO" id="GO:0071949">
    <property type="term" value="F:FAD binding"/>
    <property type="evidence" value="ECO:0007669"/>
    <property type="project" value="InterPro"/>
</dbReference>
<evidence type="ECO:0000256" key="1">
    <source>
        <dbReference type="ARBA" id="ARBA00022630"/>
    </source>
</evidence>
<dbReference type="InterPro" id="IPR016164">
    <property type="entry name" value="FAD-linked_Oxase-like_C"/>
</dbReference>
<dbReference type="Gene3D" id="3.30.465.10">
    <property type="match status" value="1"/>
</dbReference>
<dbReference type="SUPFAM" id="SSF55103">
    <property type="entry name" value="FAD-linked oxidases, C-terminal domain"/>
    <property type="match status" value="1"/>
</dbReference>
<dbReference type="PANTHER" id="PTHR11748:SF103">
    <property type="entry name" value="GLYCOLATE OXIDASE SUBUNIT GLCE"/>
    <property type="match status" value="1"/>
</dbReference>
<evidence type="ECO:0000256" key="2">
    <source>
        <dbReference type="ARBA" id="ARBA00022827"/>
    </source>
</evidence>
<evidence type="ECO:0000259" key="3">
    <source>
        <dbReference type="PROSITE" id="PS51387"/>
    </source>
</evidence>
<keyword evidence="5" id="KW-1185">Reference proteome</keyword>
<accession>A0A074J5J7</accession>
<feature type="domain" description="FAD-binding PCMH-type" evidence="3">
    <location>
        <begin position="1"/>
        <end position="171"/>
    </location>
</feature>
<keyword evidence="1" id="KW-0285">Flavoprotein</keyword>
<dbReference type="InterPro" id="IPR036318">
    <property type="entry name" value="FAD-bd_PCMH-like_sf"/>
</dbReference>
<gene>
    <name evidence="4" type="ORF">TP2_12220</name>
</gene>
<dbReference type="PANTHER" id="PTHR11748">
    <property type="entry name" value="D-LACTATE DEHYDROGENASE"/>
    <property type="match status" value="1"/>
</dbReference>
<dbReference type="SUPFAM" id="SSF56176">
    <property type="entry name" value="FAD-binding/transporter-associated domain-like"/>
    <property type="match status" value="1"/>
</dbReference>
<dbReference type="InterPro" id="IPR016166">
    <property type="entry name" value="FAD-bd_PCMH"/>
</dbReference>
<keyword evidence="2" id="KW-0274">FAD</keyword>
<dbReference type="PROSITE" id="PS51387">
    <property type="entry name" value="FAD_PCMH"/>
    <property type="match status" value="1"/>
</dbReference>
<dbReference type="OrthoDB" id="9811557at2"/>
<evidence type="ECO:0000313" key="4">
    <source>
        <dbReference type="EMBL" id="KEO51155.1"/>
    </source>
</evidence>
<dbReference type="GO" id="GO:0003824">
    <property type="term" value="F:catalytic activity"/>
    <property type="evidence" value="ECO:0007669"/>
    <property type="project" value="InterPro"/>
</dbReference>
<proteinExistence type="predicted"/>
<dbReference type="InterPro" id="IPR016169">
    <property type="entry name" value="FAD-bd_PCMH_sub2"/>
</dbReference>
<dbReference type="AlphaFoldDB" id="A0A074J5J7"/>
<dbReference type="RefSeq" id="WP_038079220.1">
    <property type="nucleotide sequence ID" value="NZ_AUND01000039.1"/>
</dbReference>